<dbReference type="PANTHER" id="PTHR31286">
    <property type="entry name" value="GLYCINE-RICH CELL WALL STRUCTURAL PROTEIN 1.8-LIKE"/>
    <property type="match status" value="1"/>
</dbReference>
<comment type="caution">
    <text evidence="1">The sequence shown here is derived from an EMBL/GenBank/DDBJ whole genome shotgun (WGS) entry which is preliminary data.</text>
</comment>
<sequence>MKGQPLSLPHKVPSGGVISIFKSSVPIKCNIESSKEVHLSSLLNNGGAGPSSLNTVAISYSLVYPAASTMENQPFTIISNGSSFVGFPSLLEISVVNKSNNGSKGGGHNLNRSKIISNKAISHEAGLSSQTEENTAGDEAIFNEASLFLKNEGLSTMDVLHNSMNVIEKKKMSHSSQKSVMKQKSLLSFFGHAQKHASKRQGLSYVAVGKPLYADSLTETMKRILYVRICVQIDATSKLIDSFDLLMGEGDEHNNGESVEILVEYQCKPKICPECKSFGHNAATCPSLKHLEGRSGENRGSKMKQEWVKVNRGASLVSILLGDINFAQIFGSEAHTIAANSKEEVVDTSNKFLALIEEE</sequence>
<keyword evidence="2" id="KW-1185">Reference proteome</keyword>
<evidence type="ECO:0000313" key="2">
    <source>
        <dbReference type="Proteomes" id="UP001281410"/>
    </source>
</evidence>
<gene>
    <name evidence="1" type="ORF">Dsin_005712</name>
</gene>
<dbReference type="PANTHER" id="PTHR31286:SF180">
    <property type="entry name" value="OS10G0362600 PROTEIN"/>
    <property type="match status" value="1"/>
</dbReference>
<dbReference type="InterPro" id="IPR040256">
    <property type="entry name" value="At4g02000-like"/>
</dbReference>
<dbReference type="AlphaFoldDB" id="A0AAE0EGR4"/>
<evidence type="ECO:0008006" key="3">
    <source>
        <dbReference type="Google" id="ProtNLM"/>
    </source>
</evidence>
<dbReference type="EMBL" id="JANJYJ010000002">
    <property type="protein sequence ID" value="KAK3225850.1"/>
    <property type="molecule type" value="Genomic_DNA"/>
</dbReference>
<protein>
    <recommendedName>
        <fullName evidence="3">DUF4283 domain-containing protein</fullName>
    </recommendedName>
</protein>
<proteinExistence type="predicted"/>
<dbReference type="Proteomes" id="UP001281410">
    <property type="component" value="Unassembled WGS sequence"/>
</dbReference>
<organism evidence="1 2">
    <name type="scientific">Dipteronia sinensis</name>
    <dbReference type="NCBI Taxonomy" id="43782"/>
    <lineage>
        <taxon>Eukaryota</taxon>
        <taxon>Viridiplantae</taxon>
        <taxon>Streptophyta</taxon>
        <taxon>Embryophyta</taxon>
        <taxon>Tracheophyta</taxon>
        <taxon>Spermatophyta</taxon>
        <taxon>Magnoliopsida</taxon>
        <taxon>eudicotyledons</taxon>
        <taxon>Gunneridae</taxon>
        <taxon>Pentapetalae</taxon>
        <taxon>rosids</taxon>
        <taxon>malvids</taxon>
        <taxon>Sapindales</taxon>
        <taxon>Sapindaceae</taxon>
        <taxon>Hippocastanoideae</taxon>
        <taxon>Acereae</taxon>
        <taxon>Dipteronia</taxon>
    </lineage>
</organism>
<reference evidence="1" key="1">
    <citation type="journal article" date="2023" name="Plant J.">
        <title>Genome sequences and population genomics provide insights into the demographic history, inbreeding, and mutation load of two 'living fossil' tree species of Dipteronia.</title>
        <authorList>
            <person name="Feng Y."/>
            <person name="Comes H.P."/>
            <person name="Chen J."/>
            <person name="Zhu S."/>
            <person name="Lu R."/>
            <person name="Zhang X."/>
            <person name="Li P."/>
            <person name="Qiu J."/>
            <person name="Olsen K.M."/>
            <person name="Qiu Y."/>
        </authorList>
    </citation>
    <scope>NUCLEOTIDE SEQUENCE</scope>
    <source>
        <strain evidence="1">NBL</strain>
    </source>
</reference>
<name>A0AAE0EGR4_9ROSI</name>
<evidence type="ECO:0000313" key="1">
    <source>
        <dbReference type="EMBL" id="KAK3225850.1"/>
    </source>
</evidence>
<accession>A0AAE0EGR4</accession>